<dbReference type="GO" id="GO:0000278">
    <property type="term" value="P:mitotic cell cycle"/>
    <property type="evidence" value="ECO:0007669"/>
    <property type="project" value="TreeGrafter"/>
</dbReference>
<sequence>MADSYNGDSEPTTRTLLRRVLDTADTRTPRRRRSARVGAQKALLETPSSRRLSSPTKMNVRRHSHRVRPQNLPS</sequence>
<evidence type="ECO:0000256" key="2">
    <source>
        <dbReference type="SAM" id="MobiDB-lite"/>
    </source>
</evidence>
<feature type="compositionally biased region" description="Basic and acidic residues" evidence="2">
    <location>
        <begin position="19"/>
        <end position="28"/>
    </location>
</feature>
<reference evidence="4 5" key="1">
    <citation type="journal article" date="2010" name="Nature">
        <title>The sequence and de novo assembly of the giant panda genome.</title>
        <authorList>
            <person name="Li R."/>
            <person name="Fan W."/>
            <person name="Tian G."/>
            <person name="Zhu H."/>
            <person name="He L."/>
            <person name="Cai J."/>
            <person name="Huang Q."/>
            <person name="Cai Q."/>
            <person name="Li B."/>
            <person name="Bai Y."/>
            <person name="Zhang Z."/>
            <person name="Zhang Y."/>
            <person name="Wang W."/>
            <person name="Li J."/>
            <person name="Wei F."/>
            <person name="Li H."/>
            <person name="Jian M."/>
            <person name="Li J."/>
            <person name="Zhang Z."/>
            <person name="Nielsen R."/>
            <person name="Li D."/>
            <person name="Gu W."/>
            <person name="Yang Z."/>
            <person name="Xuan Z."/>
            <person name="Ryder O.A."/>
            <person name="Leung F.C."/>
            <person name="Zhou Y."/>
            <person name="Cao J."/>
            <person name="Sun X."/>
            <person name="Fu Y."/>
            <person name="Fang X."/>
            <person name="Guo X."/>
            <person name="Wang B."/>
            <person name="Hou R."/>
            <person name="Shen F."/>
            <person name="Mu B."/>
            <person name="Ni P."/>
            <person name="Lin R."/>
            <person name="Qian W."/>
            <person name="Wang G."/>
            <person name="Yu C."/>
            <person name="Nie W."/>
            <person name="Wang J."/>
            <person name="Wu Z."/>
            <person name="Liang H."/>
            <person name="Min J."/>
            <person name="Wu Q."/>
            <person name="Cheng S."/>
            <person name="Ruan J."/>
            <person name="Wang M."/>
            <person name="Shi Z."/>
            <person name="Wen M."/>
            <person name="Liu B."/>
            <person name="Ren X."/>
            <person name="Zheng H."/>
            <person name="Dong D."/>
            <person name="Cook K."/>
            <person name="Shan G."/>
            <person name="Zhang H."/>
            <person name="Kosiol C."/>
            <person name="Xie X."/>
            <person name="Lu Z."/>
            <person name="Zheng H."/>
            <person name="Li Y."/>
            <person name="Steiner C.C."/>
            <person name="Lam T.T."/>
            <person name="Lin S."/>
            <person name="Zhang Q."/>
            <person name="Li G."/>
            <person name="Tian J."/>
            <person name="Gong T."/>
            <person name="Liu H."/>
            <person name="Zhang D."/>
            <person name="Fang L."/>
            <person name="Ye C."/>
            <person name="Zhang J."/>
            <person name="Hu W."/>
            <person name="Xu A."/>
            <person name="Ren Y."/>
            <person name="Zhang G."/>
            <person name="Bruford M.W."/>
            <person name="Li Q."/>
            <person name="Ma L."/>
            <person name="Guo Y."/>
            <person name="An N."/>
            <person name="Hu Y."/>
            <person name="Zheng Y."/>
            <person name="Shi Y."/>
            <person name="Li Z."/>
            <person name="Liu Q."/>
            <person name="Chen Y."/>
            <person name="Zhao J."/>
            <person name="Qu N."/>
            <person name="Zhao S."/>
            <person name="Tian F."/>
            <person name="Wang X."/>
            <person name="Wang H."/>
            <person name="Xu L."/>
            <person name="Liu X."/>
            <person name="Vinar T."/>
            <person name="Wang Y."/>
            <person name="Lam T.W."/>
            <person name="Yiu S.M."/>
            <person name="Liu S."/>
            <person name="Zhang H."/>
            <person name="Li D."/>
            <person name="Huang Y."/>
            <person name="Wang X."/>
            <person name="Yang G."/>
            <person name="Jiang Z."/>
            <person name="Wang J."/>
            <person name="Qin N."/>
            <person name="Li L."/>
            <person name="Li J."/>
            <person name="Bolund L."/>
            <person name="Kristiansen K."/>
            <person name="Wong G.K."/>
            <person name="Olson M."/>
            <person name="Zhang X."/>
            <person name="Li S."/>
            <person name="Yang H."/>
            <person name="Wang J."/>
            <person name="Wang J."/>
        </authorList>
    </citation>
    <scope>NUCLEOTIDE SEQUENCE [LARGE SCALE GENOMIC DNA]</scope>
</reference>
<dbReference type="GO" id="GO:0051382">
    <property type="term" value="P:kinetochore assembly"/>
    <property type="evidence" value="ECO:0007669"/>
    <property type="project" value="InterPro"/>
</dbReference>
<protein>
    <submittedName>
        <fullName evidence="4">Centromere protein T</fullName>
    </submittedName>
</protein>
<dbReference type="GO" id="GO:0007059">
    <property type="term" value="P:chromosome segregation"/>
    <property type="evidence" value="ECO:0007669"/>
    <property type="project" value="TreeGrafter"/>
</dbReference>
<dbReference type="GeneTree" id="ENSGT00390000003044"/>
<evidence type="ECO:0000259" key="3">
    <source>
        <dbReference type="Pfam" id="PF16171"/>
    </source>
</evidence>
<keyword evidence="1" id="KW-0238">DNA-binding</keyword>
<dbReference type="Pfam" id="PF16171">
    <property type="entry name" value="CENP-T_N"/>
    <property type="match status" value="1"/>
</dbReference>
<dbReference type="InterPro" id="IPR028255">
    <property type="entry name" value="CENP-T"/>
</dbReference>
<reference evidence="4" key="3">
    <citation type="submission" date="2025-09" db="UniProtKB">
        <authorList>
            <consortium name="Ensembl"/>
        </authorList>
    </citation>
    <scope>IDENTIFICATION</scope>
</reference>
<dbReference type="Proteomes" id="UP000008912">
    <property type="component" value="Unassembled WGS sequence"/>
</dbReference>
<dbReference type="GO" id="GO:0000776">
    <property type="term" value="C:kinetochore"/>
    <property type="evidence" value="ECO:0007669"/>
    <property type="project" value="InterPro"/>
</dbReference>
<feature type="domain" description="Centromere kinetochore component CENP-T N-terminal" evidence="3">
    <location>
        <begin position="1"/>
        <end position="68"/>
    </location>
</feature>
<dbReference type="Ensembl" id="ENSAMET00000050025.1">
    <property type="protein sequence ID" value="ENSAMEP00000033511.1"/>
    <property type="gene ID" value="ENSAMEG00000017537.2"/>
</dbReference>
<feature type="compositionally biased region" description="Polar residues" evidence="2">
    <location>
        <begin position="1"/>
        <end position="10"/>
    </location>
</feature>
<dbReference type="AlphaFoldDB" id="A0A7N5K1N8"/>
<feature type="compositionally biased region" description="Polar residues" evidence="2">
    <location>
        <begin position="46"/>
        <end position="57"/>
    </location>
</feature>
<accession>A0A7N5K1N8</accession>
<proteinExistence type="predicted"/>
<keyword evidence="5" id="KW-1185">Reference proteome</keyword>
<dbReference type="GO" id="GO:0003677">
    <property type="term" value="F:DNA binding"/>
    <property type="evidence" value="ECO:0007669"/>
    <property type="project" value="UniProtKB-KW"/>
</dbReference>
<evidence type="ECO:0000256" key="1">
    <source>
        <dbReference type="ARBA" id="ARBA00023125"/>
    </source>
</evidence>
<dbReference type="PANTHER" id="PTHR46904">
    <property type="entry name" value="CENTROMERE PROTEIN T"/>
    <property type="match status" value="1"/>
</dbReference>
<evidence type="ECO:0000313" key="4">
    <source>
        <dbReference type="Ensembl" id="ENSAMEP00000033511.1"/>
    </source>
</evidence>
<reference evidence="4" key="2">
    <citation type="submission" date="2025-08" db="UniProtKB">
        <authorList>
            <consortium name="Ensembl"/>
        </authorList>
    </citation>
    <scope>IDENTIFICATION</scope>
</reference>
<feature type="region of interest" description="Disordered" evidence="2">
    <location>
        <begin position="1"/>
        <end position="74"/>
    </location>
</feature>
<name>A0A7N5K1N8_AILME</name>
<dbReference type="PANTHER" id="PTHR46904:SF1">
    <property type="entry name" value="CENTROMERE PROTEIN T"/>
    <property type="match status" value="1"/>
</dbReference>
<gene>
    <name evidence="4" type="primary">CENPT</name>
</gene>
<organism evidence="4 5">
    <name type="scientific">Ailuropoda melanoleuca</name>
    <name type="common">Giant panda</name>
    <dbReference type="NCBI Taxonomy" id="9646"/>
    <lineage>
        <taxon>Eukaryota</taxon>
        <taxon>Metazoa</taxon>
        <taxon>Chordata</taxon>
        <taxon>Craniata</taxon>
        <taxon>Vertebrata</taxon>
        <taxon>Euteleostomi</taxon>
        <taxon>Mammalia</taxon>
        <taxon>Eutheria</taxon>
        <taxon>Laurasiatheria</taxon>
        <taxon>Carnivora</taxon>
        <taxon>Caniformia</taxon>
        <taxon>Ursidae</taxon>
        <taxon>Ailuropoda</taxon>
    </lineage>
</organism>
<feature type="compositionally biased region" description="Basic residues" evidence="2">
    <location>
        <begin position="59"/>
        <end position="68"/>
    </location>
</feature>
<evidence type="ECO:0000313" key="5">
    <source>
        <dbReference type="Proteomes" id="UP000008912"/>
    </source>
</evidence>
<dbReference type="InterPro" id="IPR032373">
    <property type="entry name" value="CENP-T_N"/>
</dbReference>